<gene>
    <name evidence="2" type="ORF">pipiens_017817</name>
</gene>
<dbReference type="Gene3D" id="3.50.50.60">
    <property type="entry name" value="FAD/NAD(P)-binding domain"/>
    <property type="match status" value="2"/>
</dbReference>
<sequence>MDEKIIIIGAGAAGIASAARLYKKGFRNLEILEATNRIGGRIQTVPFGANVVDLGGHWCHGEKGNVVYQLAGPLGLLESSIVSDDNVILRSNGELVPQDIADRMMAVSEKIMESKEIERYTGTLGQYFTERFMKAMELPKNRDIDEELVQKFLAYFHNEQRGFIAIDSWYDLTAAGSAADEECEGDQELSWKGKGYRSVLDLLLLRESLQLHDFTLKGFQNLEILEATNRIGGRINTIRFGANVVDLGGQWCHGERGNVVYQLAGPLRLLEPSFTFEKVVLIRSNGEQVPQNISDRMMKVGEQIMKSKAIVRFKGTLGEYFVERFLNEMNVPENYDIDEKLVQKFLVYFHNDLREIFAIDSWYELTAAGSAAFKECEGYQELGWKGKGYKSVLELLMRRHPAQNDVPIPVEKFTKFNKFVTNISWYNGPDRPLVVTCADGTQHEAAHVIVTSSIGVLKENLRTMFTPQLPMAKQKAIKGIYLGTVNKIIMEFGKPFWKSLGNVFGLMWEHEDLEQLRHSKFAWTEGVSMFLKVDRQPNLLVAWMIGPEGRQAEQLPDKEIVDGMMFLLKKFFKNKVVERPIRMIRSKWSSDKNFRGSYSSRSLTTEALKTGHDKMAVPVKNSDGKPVLMFAGEATSEEYFGTVHGAIASGWREADRIVEYYEE</sequence>
<feature type="domain" description="Amine oxidase" evidence="1">
    <location>
        <begin position="218"/>
        <end position="657"/>
    </location>
</feature>
<dbReference type="Proteomes" id="UP001562425">
    <property type="component" value="Unassembled WGS sequence"/>
</dbReference>
<evidence type="ECO:0000313" key="2">
    <source>
        <dbReference type="EMBL" id="KAL1374913.1"/>
    </source>
</evidence>
<dbReference type="PANTHER" id="PTHR10742:SF398">
    <property type="entry name" value="AMINE OXIDASE DOMAIN-CONTAINING PROTEIN-RELATED"/>
    <property type="match status" value="1"/>
</dbReference>
<evidence type="ECO:0000259" key="1">
    <source>
        <dbReference type="Pfam" id="PF01593"/>
    </source>
</evidence>
<proteinExistence type="predicted"/>
<dbReference type="InterPro" id="IPR036188">
    <property type="entry name" value="FAD/NAD-bd_sf"/>
</dbReference>
<keyword evidence="3" id="KW-1185">Reference proteome</keyword>
<dbReference type="SUPFAM" id="SSF54373">
    <property type="entry name" value="FAD-linked reductases, C-terminal domain"/>
    <property type="match status" value="1"/>
</dbReference>
<name>A0ABD1CEY0_CULPP</name>
<dbReference type="Pfam" id="PF01593">
    <property type="entry name" value="Amino_oxidase"/>
    <property type="match status" value="2"/>
</dbReference>
<dbReference type="InterPro" id="IPR002937">
    <property type="entry name" value="Amino_oxidase"/>
</dbReference>
<protein>
    <recommendedName>
        <fullName evidence="1">Amine oxidase domain-containing protein</fullName>
    </recommendedName>
</protein>
<dbReference type="SUPFAM" id="SSF51905">
    <property type="entry name" value="FAD/NAD(P)-binding domain"/>
    <property type="match status" value="2"/>
</dbReference>
<accession>A0ABD1CEY0</accession>
<comment type="caution">
    <text evidence="2">The sequence shown here is derived from an EMBL/GenBank/DDBJ whole genome shotgun (WGS) entry which is preliminary data.</text>
</comment>
<dbReference type="InterPro" id="IPR050281">
    <property type="entry name" value="Flavin_monoamine_oxidase"/>
</dbReference>
<feature type="domain" description="Amine oxidase" evidence="1">
    <location>
        <begin position="13"/>
        <end position="132"/>
    </location>
</feature>
<organism evidence="2 3">
    <name type="scientific">Culex pipiens pipiens</name>
    <name type="common">Northern house mosquito</name>
    <dbReference type="NCBI Taxonomy" id="38569"/>
    <lineage>
        <taxon>Eukaryota</taxon>
        <taxon>Metazoa</taxon>
        <taxon>Ecdysozoa</taxon>
        <taxon>Arthropoda</taxon>
        <taxon>Hexapoda</taxon>
        <taxon>Insecta</taxon>
        <taxon>Pterygota</taxon>
        <taxon>Neoptera</taxon>
        <taxon>Endopterygota</taxon>
        <taxon>Diptera</taxon>
        <taxon>Nematocera</taxon>
        <taxon>Culicoidea</taxon>
        <taxon>Culicidae</taxon>
        <taxon>Culicinae</taxon>
        <taxon>Culicini</taxon>
        <taxon>Culex</taxon>
        <taxon>Culex</taxon>
    </lineage>
</organism>
<reference evidence="2 3" key="1">
    <citation type="submission" date="2024-05" db="EMBL/GenBank/DDBJ databases">
        <title>Culex pipiens pipiens assembly and annotation.</title>
        <authorList>
            <person name="Alout H."/>
            <person name="Durand T."/>
        </authorList>
    </citation>
    <scope>NUCLEOTIDE SEQUENCE [LARGE SCALE GENOMIC DNA]</scope>
    <source>
        <strain evidence="2">HA-2024</strain>
        <tissue evidence="2">Whole body</tissue>
    </source>
</reference>
<evidence type="ECO:0000313" key="3">
    <source>
        <dbReference type="Proteomes" id="UP001562425"/>
    </source>
</evidence>
<dbReference type="EMBL" id="JBEHCU010012937">
    <property type="protein sequence ID" value="KAL1374913.1"/>
    <property type="molecule type" value="Genomic_DNA"/>
</dbReference>
<dbReference type="PANTHER" id="PTHR10742">
    <property type="entry name" value="FLAVIN MONOAMINE OXIDASE"/>
    <property type="match status" value="1"/>
</dbReference>
<dbReference type="Gene3D" id="3.90.660.10">
    <property type="match status" value="1"/>
</dbReference>
<dbReference type="AlphaFoldDB" id="A0ABD1CEY0"/>